<comment type="function">
    <text evidence="7">Exhibits a very high intrinsic GTPase hydrolysis rate. Involved in the addition of a carboxymethylaminomethyl (cmnm) group at the wobble position (U34) of certain tRNAs, forming tRNA-cmnm(5)s(2)U34.</text>
</comment>
<evidence type="ECO:0000256" key="4">
    <source>
        <dbReference type="ARBA" id="ARBA00022801"/>
    </source>
</evidence>
<dbReference type="SUPFAM" id="SSF116878">
    <property type="entry name" value="TrmE connector domain"/>
    <property type="match status" value="1"/>
</dbReference>
<dbReference type="Pfam" id="PF01926">
    <property type="entry name" value="MMR_HSR1"/>
    <property type="match status" value="1"/>
</dbReference>
<proteinExistence type="inferred from homology"/>
<keyword evidence="6 7" id="KW-0342">GTP-binding</keyword>
<dbReference type="GO" id="GO:0003924">
    <property type="term" value="F:GTPase activity"/>
    <property type="evidence" value="ECO:0007669"/>
    <property type="project" value="UniProtKB-UniRule"/>
</dbReference>
<dbReference type="InterPro" id="IPR027368">
    <property type="entry name" value="MnmE_dom2"/>
</dbReference>
<evidence type="ECO:0000313" key="11">
    <source>
        <dbReference type="EMBL" id="ATY33117.1"/>
    </source>
</evidence>
<dbReference type="CDD" id="cd14858">
    <property type="entry name" value="TrmE_N"/>
    <property type="match status" value="1"/>
</dbReference>
<feature type="binding site" evidence="7">
    <location>
        <position position="246"/>
    </location>
    <ligand>
        <name>K(+)</name>
        <dbReference type="ChEBI" id="CHEBI:29103"/>
    </ligand>
</feature>
<dbReference type="RefSeq" id="WP_100282922.1">
    <property type="nucleotide sequence ID" value="NZ_CP024923.1"/>
</dbReference>
<dbReference type="GO" id="GO:0005525">
    <property type="term" value="F:GTP binding"/>
    <property type="evidence" value="ECO:0007669"/>
    <property type="project" value="UniProtKB-UniRule"/>
</dbReference>
<feature type="domain" description="G" evidence="8">
    <location>
        <begin position="217"/>
        <end position="305"/>
    </location>
</feature>
<feature type="binding site" evidence="7">
    <location>
        <position position="244"/>
    </location>
    <ligand>
        <name>K(+)</name>
        <dbReference type="ChEBI" id="CHEBI:29103"/>
    </ligand>
</feature>
<gene>
    <name evidence="7" type="primary">mnmE</name>
    <name evidence="7" type="synonym">trmE</name>
    <name evidence="11" type="ORF">CVN68_15040</name>
</gene>
<dbReference type="Gene3D" id="3.30.1360.120">
    <property type="entry name" value="Probable tRNA modification gtpase trme, domain 1"/>
    <property type="match status" value="1"/>
</dbReference>
<evidence type="ECO:0000256" key="7">
    <source>
        <dbReference type="HAMAP-Rule" id="MF_00379"/>
    </source>
</evidence>
<dbReference type="InterPro" id="IPR004520">
    <property type="entry name" value="GTPase_MnmE"/>
</dbReference>
<keyword evidence="12" id="KW-1185">Reference proteome</keyword>
<evidence type="ECO:0000259" key="8">
    <source>
        <dbReference type="Pfam" id="PF01926"/>
    </source>
</evidence>
<comment type="similarity">
    <text evidence="1 7">Belongs to the TRAFAC class TrmE-Era-EngA-EngB-Septin-like GTPase superfamily. TrmE GTPase family.</text>
</comment>
<feature type="binding site" evidence="7">
    <location>
        <position position="225"/>
    </location>
    <ligand>
        <name>K(+)</name>
        <dbReference type="ChEBI" id="CHEBI:29103"/>
    </ligand>
</feature>
<comment type="cofactor">
    <cofactor evidence="7">
        <name>K(+)</name>
        <dbReference type="ChEBI" id="CHEBI:29103"/>
    </cofactor>
    <text evidence="7">Binds 1 potassium ion per subunit.</text>
</comment>
<dbReference type="EMBL" id="CP024923">
    <property type="protein sequence ID" value="ATY33117.1"/>
    <property type="molecule type" value="Genomic_DNA"/>
</dbReference>
<dbReference type="Pfam" id="PF10396">
    <property type="entry name" value="TrmE_N"/>
    <property type="match status" value="1"/>
</dbReference>
<dbReference type="Gene3D" id="1.20.120.430">
    <property type="entry name" value="tRNA modification GTPase MnmE domain 2"/>
    <property type="match status" value="1"/>
</dbReference>
<keyword evidence="4 7" id="KW-0378">Hydrolase</keyword>
<feature type="binding site" evidence="7">
    <location>
        <position position="428"/>
    </location>
    <ligand>
        <name>(6S)-5-formyl-5,6,7,8-tetrahydrofolate</name>
        <dbReference type="ChEBI" id="CHEBI:57457"/>
    </ligand>
</feature>
<dbReference type="AlphaFoldDB" id="A0A2K8MGW6"/>
<dbReference type="PANTHER" id="PTHR42714">
    <property type="entry name" value="TRNA MODIFICATION GTPASE GTPBP3"/>
    <property type="match status" value="1"/>
</dbReference>
<dbReference type="FunFam" id="3.30.1360.120:FF:000007">
    <property type="entry name" value="tRNA modification GTPase GTPBP3, mitochondrial"/>
    <property type="match status" value="1"/>
</dbReference>
<keyword evidence="2 7" id="KW-0819">tRNA processing</keyword>
<dbReference type="InterPro" id="IPR027266">
    <property type="entry name" value="TrmE/GcvT-like"/>
</dbReference>
<evidence type="ECO:0000256" key="3">
    <source>
        <dbReference type="ARBA" id="ARBA00022741"/>
    </source>
</evidence>
<dbReference type="PANTHER" id="PTHR42714:SF2">
    <property type="entry name" value="TRNA MODIFICATION GTPASE GTPBP3, MITOCHONDRIAL"/>
    <property type="match status" value="1"/>
</dbReference>
<dbReference type="OrthoDB" id="9805918at2"/>
<evidence type="ECO:0000256" key="5">
    <source>
        <dbReference type="ARBA" id="ARBA00022958"/>
    </source>
</evidence>
<dbReference type="GO" id="GO:0002098">
    <property type="term" value="P:tRNA wobble uridine modification"/>
    <property type="evidence" value="ECO:0007669"/>
    <property type="project" value="TreeGrafter"/>
</dbReference>
<feature type="binding site" evidence="7">
    <location>
        <begin position="269"/>
        <end position="272"/>
    </location>
    <ligand>
        <name>GTP</name>
        <dbReference type="ChEBI" id="CHEBI:37565"/>
    </ligand>
</feature>
<reference evidence="11 12" key="1">
    <citation type="submission" date="2017-11" db="EMBL/GenBank/DDBJ databases">
        <title>Complete genome sequence of Sphingomonas sp. Strain Cra20, a psychrotolerant potential plant growth promoting rhizobacteria.</title>
        <authorList>
            <person name="Luo Y."/>
        </authorList>
    </citation>
    <scope>NUCLEOTIDE SEQUENCE [LARGE SCALE GENOMIC DNA]</scope>
    <source>
        <strain evidence="11 12">Cra20</strain>
    </source>
</reference>
<dbReference type="SUPFAM" id="SSF52540">
    <property type="entry name" value="P-loop containing nucleoside triphosphate hydrolases"/>
    <property type="match status" value="1"/>
</dbReference>
<keyword evidence="7" id="KW-0479">Metal-binding</keyword>
<dbReference type="NCBIfam" id="NF003661">
    <property type="entry name" value="PRK05291.1-3"/>
    <property type="match status" value="1"/>
</dbReference>
<comment type="subunit">
    <text evidence="7">Homodimer. Heterotetramer of two MnmE and two MnmG subunits.</text>
</comment>
<keyword evidence="5 7" id="KW-0630">Potassium</keyword>
<feature type="binding site" evidence="7">
    <location>
        <position position="229"/>
    </location>
    <ligand>
        <name>Mg(2+)</name>
        <dbReference type="ChEBI" id="CHEBI:18420"/>
    </ligand>
</feature>
<name>A0A2K8MGW6_9SPHN</name>
<keyword evidence="7" id="KW-0963">Cytoplasm</keyword>
<comment type="caution">
    <text evidence="7">Lacks conserved residue(s) required for the propagation of feature annotation.</text>
</comment>
<feature type="binding site" evidence="7">
    <location>
        <position position="20"/>
    </location>
    <ligand>
        <name>(6S)-5-formyl-5,6,7,8-tetrahydrofolate</name>
        <dbReference type="ChEBI" id="CHEBI:57457"/>
    </ligand>
</feature>
<feature type="binding site" evidence="7">
    <location>
        <begin position="244"/>
        <end position="250"/>
    </location>
    <ligand>
        <name>GTP</name>
        <dbReference type="ChEBI" id="CHEBI:37565"/>
    </ligand>
</feature>
<feature type="binding site" evidence="7">
    <location>
        <position position="117"/>
    </location>
    <ligand>
        <name>(6S)-5-formyl-5,6,7,8-tetrahydrofolate</name>
        <dbReference type="ChEBI" id="CHEBI:57457"/>
    </ligand>
</feature>
<dbReference type="Proteomes" id="UP000229081">
    <property type="component" value="Chromosome"/>
</dbReference>
<dbReference type="HAMAP" id="MF_00379">
    <property type="entry name" value="GTPase_MnmE"/>
    <property type="match status" value="1"/>
</dbReference>
<organism evidence="11 12">
    <name type="scientific">Sphingomonas psychrotolerans</name>
    <dbReference type="NCBI Taxonomy" id="1327635"/>
    <lineage>
        <taxon>Bacteria</taxon>
        <taxon>Pseudomonadati</taxon>
        <taxon>Pseudomonadota</taxon>
        <taxon>Alphaproteobacteria</taxon>
        <taxon>Sphingomonadales</taxon>
        <taxon>Sphingomonadaceae</taxon>
        <taxon>Sphingomonas</taxon>
    </lineage>
</organism>
<dbReference type="NCBIfam" id="TIGR00231">
    <property type="entry name" value="small_GTP"/>
    <property type="match status" value="1"/>
</dbReference>
<evidence type="ECO:0000259" key="10">
    <source>
        <dbReference type="Pfam" id="PF12631"/>
    </source>
</evidence>
<dbReference type="GO" id="GO:0005737">
    <property type="term" value="C:cytoplasm"/>
    <property type="evidence" value="ECO:0007669"/>
    <property type="project" value="UniProtKB-SubCell"/>
</dbReference>
<dbReference type="InterPro" id="IPR005225">
    <property type="entry name" value="Small_GTP-bd"/>
</dbReference>
<feature type="domain" description="GTP-binding protein TrmE N-terminal" evidence="9">
    <location>
        <begin position="3"/>
        <end position="117"/>
    </location>
</feature>
<dbReference type="InterPro" id="IPR006073">
    <property type="entry name" value="GTP-bd"/>
</dbReference>
<dbReference type="SUPFAM" id="SSF103025">
    <property type="entry name" value="Folate-binding domain"/>
    <property type="match status" value="1"/>
</dbReference>
<evidence type="ECO:0000256" key="1">
    <source>
        <dbReference type="ARBA" id="ARBA00011043"/>
    </source>
</evidence>
<dbReference type="EC" id="3.6.-.-" evidence="7"/>
<feature type="binding site" evidence="7">
    <location>
        <position position="249"/>
    </location>
    <ligand>
        <name>K(+)</name>
        <dbReference type="ChEBI" id="CHEBI:29103"/>
    </ligand>
</feature>
<evidence type="ECO:0000256" key="6">
    <source>
        <dbReference type="ARBA" id="ARBA00023134"/>
    </source>
</evidence>
<dbReference type="InterPro" id="IPR025867">
    <property type="entry name" value="MnmE_helical"/>
</dbReference>
<evidence type="ECO:0000313" key="12">
    <source>
        <dbReference type="Proteomes" id="UP000229081"/>
    </source>
</evidence>
<feature type="domain" description="MnmE helical" evidence="10">
    <location>
        <begin position="120"/>
        <end position="425"/>
    </location>
</feature>
<feature type="binding site" evidence="7">
    <location>
        <position position="250"/>
    </location>
    <ligand>
        <name>Mg(2+)</name>
        <dbReference type="ChEBI" id="CHEBI:18420"/>
    </ligand>
</feature>
<dbReference type="InterPro" id="IPR027417">
    <property type="entry name" value="P-loop_NTPase"/>
</dbReference>
<sequence>MDTIFAVSSGAPPAAIAVLRLSGPRAFDAAELLAGTLPEPRRAGLRALHDATGELLDRALVLTFPGPRSASGEDLVELHLHGGRAVVRAVETALGAIDGLRPAEPGEFTRRALLNGRLDLSEAEGLGDLLMAETEAQRRVAVRAAEGGVRREVEGWTERLLQLAAQVEAQLDHSDEDDVAGAADSLAGIRAATAELARDIGYVTARPPVERLRDGLRVVLAGPPNAGKSTLLNAMVGREAAIVSAIAGTTRDRIEAPVVREGVAWLLIDTAGLAEQTADPIEAIGIDRARAALEEADVLLWLGDDAPPPHPVTLWLHARADLPGRAGPAGRDLAVSATTGAGLGALWARLGALAVALLPPLDLLALNRRQRELAQIAREALDCAALQQDPLLLAEELRAARGAFDAITGRADVEAMLDALFARFCIGK</sequence>
<feature type="binding site" evidence="7">
    <location>
        <begin position="225"/>
        <end position="230"/>
    </location>
    <ligand>
        <name>GTP</name>
        <dbReference type="ChEBI" id="CHEBI:37565"/>
    </ligand>
</feature>
<dbReference type="KEGG" id="sphc:CVN68_15040"/>
<protein>
    <recommendedName>
        <fullName evidence="7">tRNA modification GTPase MnmE</fullName>
        <ecNumber evidence="7">3.6.-.-</ecNumber>
    </recommendedName>
</protein>
<dbReference type="GO" id="GO:0030488">
    <property type="term" value="P:tRNA methylation"/>
    <property type="evidence" value="ECO:0007669"/>
    <property type="project" value="TreeGrafter"/>
</dbReference>
<dbReference type="InterPro" id="IPR018948">
    <property type="entry name" value="GTP-bd_TrmE_N"/>
</dbReference>
<dbReference type="InterPro" id="IPR031168">
    <property type="entry name" value="G_TrmE"/>
</dbReference>
<dbReference type="Pfam" id="PF12631">
    <property type="entry name" value="MnmE_helical"/>
    <property type="match status" value="1"/>
</dbReference>
<keyword evidence="7" id="KW-0460">Magnesium</keyword>
<evidence type="ECO:0000259" key="9">
    <source>
        <dbReference type="Pfam" id="PF10396"/>
    </source>
</evidence>
<keyword evidence="3 7" id="KW-0547">Nucleotide-binding</keyword>
<evidence type="ECO:0000256" key="2">
    <source>
        <dbReference type="ARBA" id="ARBA00022694"/>
    </source>
</evidence>
<dbReference type="Gene3D" id="3.40.50.300">
    <property type="entry name" value="P-loop containing nucleotide triphosphate hydrolases"/>
    <property type="match status" value="1"/>
</dbReference>
<accession>A0A2K8MGW6</accession>
<dbReference type="CDD" id="cd04164">
    <property type="entry name" value="trmE"/>
    <property type="match status" value="1"/>
</dbReference>
<comment type="subcellular location">
    <subcellularLocation>
        <location evidence="7">Cytoplasm</location>
    </subcellularLocation>
</comment>
<dbReference type="GO" id="GO:0046872">
    <property type="term" value="F:metal ion binding"/>
    <property type="evidence" value="ECO:0007669"/>
    <property type="project" value="UniProtKB-KW"/>
</dbReference>
<feature type="binding site" evidence="7">
    <location>
        <position position="77"/>
    </location>
    <ligand>
        <name>(6S)-5-formyl-5,6,7,8-tetrahydrofolate</name>
        <dbReference type="ChEBI" id="CHEBI:57457"/>
    </ligand>
</feature>